<keyword evidence="14" id="KW-1185">Reference proteome</keyword>
<keyword evidence="8" id="KW-0238">DNA-binding</keyword>
<keyword evidence="7" id="KW-0805">Transcription regulation</keyword>
<evidence type="ECO:0000256" key="9">
    <source>
        <dbReference type="ARBA" id="ARBA00023163"/>
    </source>
</evidence>
<protein>
    <submittedName>
        <fullName evidence="13">Zinc finger protein 16-like</fullName>
    </submittedName>
</protein>
<dbReference type="FunFam" id="3.30.160.60:FF:000446">
    <property type="entry name" value="Zinc finger protein"/>
    <property type="match status" value="1"/>
</dbReference>
<feature type="domain" description="C2H2-type" evidence="12">
    <location>
        <begin position="572"/>
        <end position="598"/>
    </location>
</feature>
<dbReference type="Gene3D" id="3.30.160.60">
    <property type="entry name" value="Classic Zinc Finger"/>
    <property type="match status" value="5"/>
</dbReference>
<reference evidence="13" key="1">
    <citation type="submission" date="2022-02" db="EMBL/GenBank/DDBJ databases">
        <title>Atlantic sturgeon de novo genome assembly.</title>
        <authorList>
            <person name="Stock M."/>
            <person name="Klopp C."/>
            <person name="Guiguen Y."/>
            <person name="Cabau C."/>
            <person name="Parinello H."/>
            <person name="Santidrian Yebra-Pimentel E."/>
            <person name="Kuhl H."/>
            <person name="Dirks R.P."/>
            <person name="Guessner J."/>
            <person name="Wuertz S."/>
            <person name="Du K."/>
            <person name="Schartl M."/>
        </authorList>
    </citation>
    <scope>NUCLEOTIDE SEQUENCE</scope>
    <source>
        <strain evidence="13">STURGEONOMICS-FGT-2020</strain>
        <tissue evidence="13">Whole blood</tissue>
    </source>
</reference>
<evidence type="ECO:0000256" key="4">
    <source>
        <dbReference type="ARBA" id="ARBA00022737"/>
    </source>
</evidence>
<organism evidence="13 14">
    <name type="scientific">Acipenser oxyrinchus oxyrinchus</name>
    <dbReference type="NCBI Taxonomy" id="40147"/>
    <lineage>
        <taxon>Eukaryota</taxon>
        <taxon>Metazoa</taxon>
        <taxon>Chordata</taxon>
        <taxon>Craniata</taxon>
        <taxon>Vertebrata</taxon>
        <taxon>Euteleostomi</taxon>
        <taxon>Actinopterygii</taxon>
        <taxon>Chondrostei</taxon>
        <taxon>Acipenseriformes</taxon>
        <taxon>Acipenseridae</taxon>
        <taxon>Acipenser</taxon>
    </lineage>
</organism>
<dbReference type="FunFam" id="3.30.160.60:FF:002343">
    <property type="entry name" value="Zinc finger protein 33A"/>
    <property type="match status" value="1"/>
</dbReference>
<gene>
    <name evidence="13" type="primary">znf16l</name>
    <name evidence="13" type="ORF">AOXY_G33337</name>
</gene>
<keyword evidence="3" id="KW-0479">Metal-binding</keyword>
<dbReference type="FunFam" id="3.30.160.60:FF:000690">
    <property type="entry name" value="Zinc finger protein 354C"/>
    <property type="match status" value="1"/>
</dbReference>
<dbReference type="GO" id="GO:0008270">
    <property type="term" value="F:zinc ion binding"/>
    <property type="evidence" value="ECO:0007669"/>
    <property type="project" value="UniProtKB-KW"/>
</dbReference>
<comment type="similarity">
    <text evidence="2">Belongs to the krueppel C2H2-type zinc-finger protein family.</text>
</comment>
<dbReference type="PANTHER" id="PTHR24399">
    <property type="entry name" value="ZINC FINGER AND BTB DOMAIN-CONTAINING"/>
    <property type="match status" value="1"/>
</dbReference>
<dbReference type="SUPFAM" id="SSF57667">
    <property type="entry name" value="beta-beta-alpha zinc fingers"/>
    <property type="match status" value="3"/>
</dbReference>
<evidence type="ECO:0000313" key="13">
    <source>
        <dbReference type="EMBL" id="KAK1150926.1"/>
    </source>
</evidence>
<dbReference type="PROSITE" id="PS00028">
    <property type="entry name" value="ZINC_FINGER_C2H2_1"/>
    <property type="match status" value="6"/>
</dbReference>
<feature type="domain" description="C2H2-type" evidence="12">
    <location>
        <begin position="460"/>
        <end position="487"/>
    </location>
</feature>
<evidence type="ECO:0000259" key="12">
    <source>
        <dbReference type="PROSITE" id="PS50157"/>
    </source>
</evidence>
<dbReference type="GO" id="GO:0001227">
    <property type="term" value="F:DNA-binding transcription repressor activity, RNA polymerase II-specific"/>
    <property type="evidence" value="ECO:0007669"/>
    <property type="project" value="TreeGrafter"/>
</dbReference>
<keyword evidence="5 11" id="KW-0863">Zinc-finger</keyword>
<evidence type="ECO:0000313" key="14">
    <source>
        <dbReference type="Proteomes" id="UP001230051"/>
    </source>
</evidence>
<dbReference type="PROSITE" id="PS50157">
    <property type="entry name" value="ZINC_FINGER_C2H2_2"/>
    <property type="match status" value="6"/>
</dbReference>
<comment type="subcellular location">
    <subcellularLocation>
        <location evidence="1">Nucleus</location>
    </subcellularLocation>
</comment>
<dbReference type="InterPro" id="IPR036236">
    <property type="entry name" value="Znf_C2H2_sf"/>
</dbReference>
<dbReference type="AlphaFoldDB" id="A0AAD8CHR3"/>
<proteinExistence type="inferred from homology"/>
<feature type="domain" description="C2H2-type" evidence="12">
    <location>
        <begin position="405"/>
        <end position="433"/>
    </location>
</feature>
<feature type="domain" description="C2H2-type" evidence="12">
    <location>
        <begin position="544"/>
        <end position="571"/>
    </location>
</feature>
<keyword evidence="10" id="KW-0539">Nucleus</keyword>
<dbReference type="GO" id="GO:0000978">
    <property type="term" value="F:RNA polymerase II cis-regulatory region sequence-specific DNA binding"/>
    <property type="evidence" value="ECO:0007669"/>
    <property type="project" value="TreeGrafter"/>
</dbReference>
<dbReference type="FunFam" id="3.30.160.60:FF:001141">
    <property type="entry name" value="Zinc finger protein 473"/>
    <property type="match status" value="1"/>
</dbReference>
<dbReference type="SMART" id="SM00355">
    <property type="entry name" value="ZnF_C2H2"/>
    <property type="match status" value="6"/>
</dbReference>
<evidence type="ECO:0000256" key="3">
    <source>
        <dbReference type="ARBA" id="ARBA00022723"/>
    </source>
</evidence>
<evidence type="ECO:0000256" key="6">
    <source>
        <dbReference type="ARBA" id="ARBA00022833"/>
    </source>
</evidence>
<keyword evidence="6" id="KW-0862">Zinc</keyword>
<sequence length="598" mass="66843">MSAKRARFITCKPHNRTKRLFNKSHSTSPYRASEFGEEELLKSVSHVTEQLAGTIAVVLESAVSEITKLVDSRVHVLKEGLAEKVKEIDVLRIRLEISETELVTMKKYAGDITTTNKNATLKQKSPLGTSKYTFHPSDDSPANTCRSSDVWERSLTKYASTVASDGDVSLAFHAQAGVETKRDSTSQPVQSKINNSQLAVHQGVPSKPAPQSAEELDPLNCGFNERLADYSWLAGMNNGAAWGRADFQDTGASERLLDPVSNPEETSRLDYTAVEEEEAQSIHIKEEVADPQLEFRHVSQDSSVPQYHKNTDPAQSSGAPCGLEATLQVPAVFSGPVKAERVPEMLYEEGAEMGPTEGGHPFTQTVRRREAVQRGGREEEEGAAVVSTGSMTSHTYPAQQDLESYQCPHCGTFCAGKRYLEEHIKTVHQEYYSQQGALPLLEAAASDHFSRSARDNEASLQCSDCGRKFNYLGNLRQHQRIHTGEKPYHCTDCGKRFRHAGQFKSHKRIHSGETPYSCIECGKSFTVFSTLKRHQRIHTGEAPYLCTHCGKRFKEQCNLNTHRRIHTGETPYHCTDCGRRFRHLSTFKSHRRTHSELY</sequence>
<evidence type="ECO:0000256" key="1">
    <source>
        <dbReference type="ARBA" id="ARBA00004123"/>
    </source>
</evidence>
<comment type="caution">
    <text evidence="13">The sequence shown here is derived from an EMBL/GenBank/DDBJ whole genome shotgun (WGS) entry which is preliminary data.</text>
</comment>
<accession>A0AAD8CHR3</accession>
<name>A0AAD8CHR3_ACIOX</name>
<evidence type="ECO:0000256" key="11">
    <source>
        <dbReference type="PROSITE-ProRule" id="PRU00042"/>
    </source>
</evidence>
<evidence type="ECO:0000256" key="2">
    <source>
        <dbReference type="ARBA" id="ARBA00006991"/>
    </source>
</evidence>
<dbReference type="Proteomes" id="UP001230051">
    <property type="component" value="Unassembled WGS sequence"/>
</dbReference>
<feature type="domain" description="C2H2-type" evidence="12">
    <location>
        <begin position="516"/>
        <end position="543"/>
    </location>
</feature>
<dbReference type="GO" id="GO:0005654">
    <property type="term" value="C:nucleoplasm"/>
    <property type="evidence" value="ECO:0007669"/>
    <property type="project" value="TreeGrafter"/>
</dbReference>
<evidence type="ECO:0000256" key="8">
    <source>
        <dbReference type="ARBA" id="ARBA00023125"/>
    </source>
</evidence>
<keyword evidence="9" id="KW-0804">Transcription</keyword>
<evidence type="ECO:0000256" key="10">
    <source>
        <dbReference type="ARBA" id="ARBA00023242"/>
    </source>
</evidence>
<dbReference type="PANTHER" id="PTHR24399:SF54">
    <property type="entry name" value="GASTRULA ZINC FINGER PROTEIN XLCGF26.1-LIKE-RELATED"/>
    <property type="match status" value="1"/>
</dbReference>
<evidence type="ECO:0000256" key="7">
    <source>
        <dbReference type="ARBA" id="ARBA00023015"/>
    </source>
</evidence>
<evidence type="ECO:0000256" key="5">
    <source>
        <dbReference type="ARBA" id="ARBA00022771"/>
    </source>
</evidence>
<dbReference type="InterPro" id="IPR013087">
    <property type="entry name" value="Znf_C2H2_type"/>
</dbReference>
<dbReference type="GO" id="GO:0002682">
    <property type="term" value="P:regulation of immune system process"/>
    <property type="evidence" value="ECO:0007669"/>
    <property type="project" value="TreeGrafter"/>
</dbReference>
<feature type="domain" description="C2H2-type" evidence="12">
    <location>
        <begin position="488"/>
        <end position="515"/>
    </location>
</feature>
<dbReference type="FunFam" id="3.30.160.60:FF:000478">
    <property type="entry name" value="Zinc finger protein 133"/>
    <property type="match status" value="1"/>
</dbReference>
<keyword evidence="4" id="KW-0677">Repeat</keyword>
<dbReference type="GO" id="GO:0001817">
    <property type="term" value="P:regulation of cytokine production"/>
    <property type="evidence" value="ECO:0007669"/>
    <property type="project" value="TreeGrafter"/>
</dbReference>
<dbReference type="EMBL" id="JAGXEW010000055">
    <property type="protein sequence ID" value="KAK1150926.1"/>
    <property type="molecule type" value="Genomic_DNA"/>
</dbReference>
<dbReference type="Pfam" id="PF00096">
    <property type="entry name" value="zf-C2H2"/>
    <property type="match status" value="6"/>
</dbReference>